<dbReference type="InterPro" id="IPR011041">
    <property type="entry name" value="Quinoprot_gluc/sorb_DH_b-prop"/>
</dbReference>
<name>A0A7X2ZTJ6_9FLAO</name>
<dbReference type="AlphaFoldDB" id="A0A7X2ZTJ6"/>
<dbReference type="SUPFAM" id="SSF52317">
    <property type="entry name" value="Class I glutamine amidotransferase-like"/>
    <property type="match status" value="1"/>
</dbReference>
<dbReference type="RefSeq" id="WP_201799498.1">
    <property type="nucleotide sequence ID" value="NZ_RCNR01000014.1"/>
</dbReference>
<comment type="caution">
    <text evidence="3">The sequence shown here is derived from an EMBL/GenBank/DDBJ whole genome shotgun (WGS) entry which is preliminary data.</text>
</comment>
<feature type="domain" description="Glucose/Sorbosone dehydrogenase" evidence="2">
    <location>
        <begin position="278"/>
        <end position="547"/>
    </location>
</feature>
<dbReference type="InterPro" id="IPR029062">
    <property type="entry name" value="Class_I_gatase-like"/>
</dbReference>
<accession>A0A7X2ZTJ6</accession>
<evidence type="ECO:0000313" key="4">
    <source>
        <dbReference type="Proteomes" id="UP000540519"/>
    </source>
</evidence>
<evidence type="ECO:0000259" key="2">
    <source>
        <dbReference type="Pfam" id="PF07995"/>
    </source>
</evidence>
<protein>
    <submittedName>
        <fullName evidence="3">ThuA domain-containing protein</fullName>
    </submittedName>
</protein>
<dbReference type="Proteomes" id="UP000540519">
    <property type="component" value="Unassembled WGS sequence"/>
</dbReference>
<dbReference type="PROSITE" id="PS51257">
    <property type="entry name" value="PROKAR_LIPOPROTEIN"/>
    <property type="match status" value="1"/>
</dbReference>
<dbReference type="Pfam" id="PF07995">
    <property type="entry name" value="GSDH"/>
    <property type="match status" value="1"/>
</dbReference>
<dbReference type="SUPFAM" id="SSF50952">
    <property type="entry name" value="Soluble quinoprotein glucose dehydrogenase"/>
    <property type="match status" value="1"/>
</dbReference>
<dbReference type="InterPro" id="IPR012938">
    <property type="entry name" value="Glc/Sorbosone_DH"/>
</dbReference>
<reference evidence="3 4" key="1">
    <citation type="journal article" date="2019" name="Mar. Drugs">
        <title>Comparative Genomics and CAZyme Genome Repertoires of Marine Zobellia amurskyensis KMM 3526(T) and Zobellia laminariae KMM 3676(T).</title>
        <authorList>
            <person name="Chernysheva N."/>
            <person name="Bystritskaya E."/>
            <person name="Stenkova A."/>
            <person name="Golovkin I."/>
            <person name="Nedashkovskaya O."/>
            <person name="Isaeva M."/>
        </authorList>
    </citation>
    <scope>NUCLEOTIDE SEQUENCE [LARGE SCALE GENOMIC DNA]</scope>
    <source>
        <strain evidence="3 4">KMM 3526</strain>
    </source>
</reference>
<dbReference type="Gene3D" id="2.120.10.30">
    <property type="entry name" value="TolB, C-terminal domain"/>
    <property type="match status" value="1"/>
</dbReference>
<organism evidence="3 4">
    <name type="scientific">Zobellia amurskyensis</name>
    <dbReference type="NCBI Taxonomy" id="248905"/>
    <lineage>
        <taxon>Bacteria</taxon>
        <taxon>Pseudomonadati</taxon>
        <taxon>Bacteroidota</taxon>
        <taxon>Flavobacteriia</taxon>
        <taxon>Flavobacteriales</taxon>
        <taxon>Flavobacteriaceae</taxon>
        <taxon>Zobellia</taxon>
    </lineage>
</organism>
<gene>
    <name evidence="3" type="ORF">D9O36_09790</name>
</gene>
<sequence length="561" mass="62912">MKKTVSILVLMVGLILAGCGDGNQKREGKPKVLVFSKTSGWQHKSIPAGIAAIQKLGGEQGFEVDTTKNSELFNEDNLKQYSAIIFLSTTLNVLDAQQEAAFERYIQAGGGFVGVHAAADTEYDWGWYTKLVGAQFRSHPKGTPEADFIVTDKNFGATEFFTDSIWHRSDEIYNYNKLNPDVHVVMTVDESTYEGGTNGDYHPFAWYHEFDGGRAFYTGAGHTDETFSEDLFLKHLLGGINYAIGENKVLDYSKATTQIPPDVDRFTKKQLSVGEFFEPTEMAVLPNNDVLIAQRRGQIALYSDATKELKEIASLDVYYKTLNTPGVNAEEGLMGLQKDPDFATNNWIYLYYAPTGDEWVNRLSRFKYKDGVLDMDSEQVILDVESQREICCHTGGSIAFGPDKLLYLSTGDNSTPFNEKGVKYVNNGYAPLNDIPGHEQYDARRSSGNTNDLRGKIIRIKINEDGSYDIPEGNLFAEGTEKTRPEIYTMGHRNPYRISVDQKNSTLYWGEVGPDARKDEFETRGPKGYDEMNRATEAGNFGWPLFIGDNKPYVDYDYENG</sequence>
<dbReference type="PANTHER" id="PTHR40469">
    <property type="entry name" value="SECRETED GLYCOSYL HYDROLASE"/>
    <property type="match status" value="1"/>
</dbReference>
<dbReference type="PANTHER" id="PTHR40469:SF2">
    <property type="entry name" value="GALACTOSE-BINDING DOMAIN-LIKE SUPERFAMILY PROTEIN"/>
    <property type="match status" value="1"/>
</dbReference>
<feature type="domain" description="ThuA-like" evidence="1">
    <location>
        <begin position="31"/>
        <end position="243"/>
    </location>
</feature>
<proteinExistence type="predicted"/>
<dbReference type="InterPro" id="IPR011042">
    <property type="entry name" value="6-blade_b-propeller_TolB-like"/>
</dbReference>
<dbReference type="InterPro" id="IPR029010">
    <property type="entry name" value="ThuA-like"/>
</dbReference>
<dbReference type="EMBL" id="RCNR01000014">
    <property type="protein sequence ID" value="MUH36133.1"/>
    <property type="molecule type" value="Genomic_DNA"/>
</dbReference>
<dbReference type="Gene3D" id="3.40.50.880">
    <property type="match status" value="1"/>
</dbReference>
<feature type="non-terminal residue" evidence="3">
    <location>
        <position position="561"/>
    </location>
</feature>
<keyword evidence="4" id="KW-1185">Reference proteome</keyword>
<dbReference type="Pfam" id="PF06283">
    <property type="entry name" value="ThuA"/>
    <property type="match status" value="1"/>
</dbReference>
<evidence type="ECO:0000259" key="1">
    <source>
        <dbReference type="Pfam" id="PF06283"/>
    </source>
</evidence>
<evidence type="ECO:0000313" key="3">
    <source>
        <dbReference type="EMBL" id="MUH36133.1"/>
    </source>
</evidence>